<feature type="compositionally biased region" description="Basic and acidic residues" evidence="1">
    <location>
        <begin position="190"/>
        <end position="200"/>
    </location>
</feature>
<dbReference type="AlphaFoldDB" id="G0NHE1"/>
<dbReference type="OrthoDB" id="5786564at2759"/>
<dbReference type="Proteomes" id="UP000008068">
    <property type="component" value="Unassembled WGS sequence"/>
</dbReference>
<feature type="region of interest" description="Disordered" evidence="1">
    <location>
        <begin position="269"/>
        <end position="297"/>
    </location>
</feature>
<dbReference type="InParanoid" id="G0NHE1"/>
<feature type="region of interest" description="Disordered" evidence="1">
    <location>
        <begin position="81"/>
        <end position="130"/>
    </location>
</feature>
<evidence type="ECO:0000313" key="2">
    <source>
        <dbReference type="EMBL" id="EGT60368.1"/>
    </source>
</evidence>
<evidence type="ECO:0000256" key="1">
    <source>
        <dbReference type="SAM" id="MobiDB-lite"/>
    </source>
</evidence>
<dbReference type="eggNOG" id="ENOG502TG7Y">
    <property type="taxonomic scope" value="Eukaryota"/>
</dbReference>
<protein>
    <submittedName>
        <fullName evidence="2">Uncharacterized protein</fullName>
    </submittedName>
</protein>
<dbReference type="HOGENOM" id="CLU_850552_0_0_1"/>
<reference evidence="3" key="1">
    <citation type="submission" date="2011-07" db="EMBL/GenBank/DDBJ databases">
        <authorList>
            <consortium name="Caenorhabditis brenneri Sequencing and Analysis Consortium"/>
            <person name="Wilson R.K."/>
        </authorList>
    </citation>
    <scope>NUCLEOTIDE SEQUENCE [LARGE SCALE GENOMIC DNA]</scope>
    <source>
        <strain evidence="3">PB2801</strain>
    </source>
</reference>
<sequence>MLRRIKRFLGLSTRAYFPNNEVAPTADGSILSRKSTKSTKSERKQAKKDKKKSPLADTSAPAIFHVPTPPTEIVIGGEDTIGCSESGTDRQTVITDSLPYRDPSDKVYLESPPNIAVPGAPESSSSTRSIVGSDSIKSRMNSVIIDAGSTVTLPNVGSIAESVYSVDFSQDTDSQNSQLLCDSKSRELPVDCDIPNDKPPMEVSPIPSHDSTTSSICMKLPKESIPEDPVELGVKPEEHTALKRFNDELDGLLKKSAPPFQVSTARLPPMLKELPPPATDDSMLSGTDEFDDSKNNSVNNSVARILNETHESMMRSPENKHLRSCGY</sequence>
<feature type="region of interest" description="Disordered" evidence="1">
    <location>
        <begin position="190"/>
        <end position="214"/>
    </location>
</feature>
<evidence type="ECO:0000313" key="3">
    <source>
        <dbReference type="Proteomes" id="UP000008068"/>
    </source>
</evidence>
<organism evidence="3">
    <name type="scientific">Caenorhabditis brenneri</name>
    <name type="common">Nematode worm</name>
    <dbReference type="NCBI Taxonomy" id="135651"/>
    <lineage>
        <taxon>Eukaryota</taxon>
        <taxon>Metazoa</taxon>
        <taxon>Ecdysozoa</taxon>
        <taxon>Nematoda</taxon>
        <taxon>Chromadorea</taxon>
        <taxon>Rhabditida</taxon>
        <taxon>Rhabditina</taxon>
        <taxon>Rhabditomorpha</taxon>
        <taxon>Rhabditoidea</taxon>
        <taxon>Rhabditidae</taxon>
        <taxon>Peloderinae</taxon>
        <taxon>Caenorhabditis</taxon>
    </lineage>
</organism>
<name>G0NHE1_CAEBE</name>
<keyword evidence="3" id="KW-1185">Reference proteome</keyword>
<dbReference type="FunCoup" id="G0NHE1">
    <property type="interactions" value="1645"/>
</dbReference>
<accession>G0NHE1</accession>
<proteinExistence type="predicted"/>
<feature type="compositionally biased region" description="Polar residues" evidence="1">
    <location>
        <begin position="83"/>
        <end position="95"/>
    </location>
</feature>
<feature type="region of interest" description="Disordered" evidence="1">
    <location>
        <begin position="22"/>
        <end position="69"/>
    </location>
</feature>
<gene>
    <name evidence="2" type="ORF">CAEBREN_08062</name>
</gene>
<dbReference type="EMBL" id="GL379884">
    <property type="protein sequence ID" value="EGT60368.1"/>
    <property type="molecule type" value="Genomic_DNA"/>
</dbReference>
<dbReference type="STRING" id="135651.G0NHE1"/>